<accession>A0ACB8XG59</accession>
<evidence type="ECO:0000313" key="1">
    <source>
        <dbReference type="EMBL" id="KAI3665793.1"/>
    </source>
</evidence>
<sequence>MLLLIPILLWRCGIEDSSANLRTLAIRPLKPFITSSSMCILTIKTKPSHFSNTTSSSGVGLMHSTLQVGEDNVHYFSCIFVKEVVYDKLS</sequence>
<dbReference type="Proteomes" id="UP001055879">
    <property type="component" value="Linkage Group LG18"/>
</dbReference>
<evidence type="ECO:0000313" key="2">
    <source>
        <dbReference type="Proteomes" id="UP001055879"/>
    </source>
</evidence>
<reference evidence="1 2" key="2">
    <citation type="journal article" date="2022" name="Mol. Ecol. Resour.">
        <title>The genomes of chicory, endive, great burdock and yacon provide insights into Asteraceae paleo-polyploidization history and plant inulin production.</title>
        <authorList>
            <person name="Fan W."/>
            <person name="Wang S."/>
            <person name="Wang H."/>
            <person name="Wang A."/>
            <person name="Jiang F."/>
            <person name="Liu H."/>
            <person name="Zhao H."/>
            <person name="Xu D."/>
            <person name="Zhang Y."/>
        </authorList>
    </citation>
    <scope>NUCLEOTIDE SEQUENCE [LARGE SCALE GENOMIC DNA]</scope>
    <source>
        <strain evidence="2">cv. Niubang</strain>
    </source>
</reference>
<reference evidence="2" key="1">
    <citation type="journal article" date="2022" name="Mol. Ecol. Resour.">
        <title>The genomes of chicory, endive, great burdock and yacon provide insights into Asteraceae palaeo-polyploidization history and plant inulin production.</title>
        <authorList>
            <person name="Fan W."/>
            <person name="Wang S."/>
            <person name="Wang H."/>
            <person name="Wang A."/>
            <person name="Jiang F."/>
            <person name="Liu H."/>
            <person name="Zhao H."/>
            <person name="Xu D."/>
            <person name="Zhang Y."/>
        </authorList>
    </citation>
    <scope>NUCLEOTIDE SEQUENCE [LARGE SCALE GENOMIC DNA]</scope>
    <source>
        <strain evidence="2">cv. Niubang</strain>
    </source>
</reference>
<proteinExistence type="predicted"/>
<gene>
    <name evidence="1" type="ORF">L6452_44427</name>
</gene>
<keyword evidence="2" id="KW-1185">Reference proteome</keyword>
<name>A0ACB8XG59_ARCLA</name>
<comment type="caution">
    <text evidence="1">The sequence shown here is derived from an EMBL/GenBank/DDBJ whole genome shotgun (WGS) entry which is preliminary data.</text>
</comment>
<protein>
    <submittedName>
        <fullName evidence="1">Uncharacterized protein</fullName>
    </submittedName>
</protein>
<organism evidence="1 2">
    <name type="scientific">Arctium lappa</name>
    <name type="common">Greater burdock</name>
    <name type="synonym">Lappa major</name>
    <dbReference type="NCBI Taxonomy" id="4217"/>
    <lineage>
        <taxon>Eukaryota</taxon>
        <taxon>Viridiplantae</taxon>
        <taxon>Streptophyta</taxon>
        <taxon>Embryophyta</taxon>
        <taxon>Tracheophyta</taxon>
        <taxon>Spermatophyta</taxon>
        <taxon>Magnoliopsida</taxon>
        <taxon>eudicotyledons</taxon>
        <taxon>Gunneridae</taxon>
        <taxon>Pentapetalae</taxon>
        <taxon>asterids</taxon>
        <taxon>campanulids</taxon>
        <taxon>Asterales</taxon>
        <taxon>Asteraceae</taxon>
        <taxon>Carduoideae</taxon>
        <taxon>Cardueae</taxon>
        <taxon>Arctiinae</taxon>
        <taxon>Arctium</taxon>
    </lineage>
</organism>
<dbReference type="EMBL" id="CM042064">
    <property type="protein sequence ID" value="KAI3665793.1"/>
    <property type="molecule type" value="Genomic_DNA"/>
</dbReference>